<reference evidence="2 3" key="1">
    <citation type="submission" date="2018-05" db="EMBL/GenBank/DDBJ databases">
        <title>Genome sequencing and assembly of the regulated plant pathogen Lachnellula willkommii and related sister species for the development of diagnostic species identification markers.</title>
        <authorList>
            <person name="Giroux E."/>
            <person name="Bilodeau G."/>
        </authorList>
    </citation>
    <scope>NUCLEOTIDE SEQUENCE [LARGE SCALE GENOMIC DNA]</scope>
    <source>
        <strain evidence="2 3">CBS 185.66</strain>
    </source>
</reference>
<dbReference type="Pfam" id="PF03663">
    <property type="entry name" value="Glyco_hydro_76"/>
    <property type="match status" value="1"/>
</dbReference>
<sequence>MTFLNPWPILSIIFLLVNPIRGVDDPKIAKSYTTSHNTNSLLHRELDLENGASSFPAMVDALEVMQSLFWDPSISTWPLGIDWTRATFNTHILTALSVMATYENFKYRSEIPKYFSEAAAFYTGENATSLVTQKYDDQQWVILEWLEGIKFINLYSDTDASFEGRRYRSEFAHRARVFWDLASQGYDTTLCGGGMLWTNQLAPYKNAITNQLFVASSIGMHLYFPGDSNPNPSSVPNSTYNSSQALPPVNAHDSRYLKAALEEYHWLSTSNMTNAQGLYVDGFHITNWTSPTSIGSGKCDARDESVYTYNQGVLLSGLRGLWDATGNDTYLADGYGLMKSVINATGWQSRSTFTSHGSWAGLGSDGILQDLCDVDGSCSQDSQNFKAIFFHHLTLFCEPLAMDERQLQKSHYSNDSVIFIASSAQAQHHQTRCNSYEPWILHNARHAYATRNATGVYGGWWDANETTPTGWTSSLSGAADVMNKGIPQNRIWRLPSNPPIPTAGMTAVVNSSAPDPDLNDRGRGRTVETQNGGLALMTCLVNAQEG</sequence>
<organism evidence="2 3">
    <name type="scientific">Lachnellula hyalina</name>
    <dbReference type="NCBI Taxonomy" id="1316788"/>
    <lineage>
        <taxon>Eukaryota</taxon>
        <taxon>Fungi</taxon>
        <taxon>Dikarya</taxon>
        <taxon>Ascomycota</taxon>
        <taxon>Pezizomycotina</taxon>
        <taxon>Leotiomycetes</taxon>
        <taxon>Helotiales</taxon>
        <taxon>Lachnaceae</taxon>
        <taxon>Lachnellula</taxon>
    </lineage>
</organism>
<accession>A0A8H8R777</accession>
<dbReference type="SUPFAM" id="SSF48208">
    <property type="entry name" value="Six-hairpin glycosidases"/>
    <property type="match status" value="1"/>
</dbReference>
<evidence type="ECO:0000313" key="3">
    <source>
        <dbReference type="Proteomes" id="UP000431533"/>
    </source>
</evidence>
<comment type="caution">
    <text evidence="2">The sequence shown here is derived from an EMBL/GenBank/DDBJ whole genome shotgun (WGS) entry which is preliminary data.</text>
</comment>
<proteinExistence type="predicted"/>
<dbReference type="EMBL" id="QGMH01000013">
    <property type="protein sequence ID" value="TVY29834.1"/>
    <property type="molecule type" value="Genomic_DNA"/>
</dbReference>
<dbReference type="InterPro" id="IPR053169">
    <property type="entry name" value="MUG_Protein"/>
</dbReference>
<evidence type="ECO:0008006" key="4">
    <source>
        <dbReference type="Google" id="ProtNLM"/>
    </source>
</evidence>
<feature type="signal peptide" evidence="1">
    <location>
        <begin position="1"/>
        <end position="22"/>
    </location>
</feature>
<dbReference type="PANTHER" id="PTHR47791:SF2">
    <property type="entry name" value="ENDO MANNANASE, GH76 FAMILY (EUROFUNG)"/>
    <property type="match status" value="1"/>
</dbReference>
<dbReference type="OrthoDB" id="4104179at2759"/>
<evidence type="ECO:0000256" key="1">
    <source>
        <dbReference type="SAM" id="SignalP"/>
    </source>
</evidence>
<dbReference type="InterPro" id="IPR005198">
    <property type="entry name" value="Glyco_hydro_76"/>
</dbReference>
<gene>
    <name evidence="2" type="ORF">LHYA1_G001807</name>
</gene>
<dbReference type="RefSeq" id="XP_031008621.1">
    <property type="nucleotide sequence ID" value="XM_031146786.1"/>
</dbReference>
<dbReference type="PANTHER" id="PTHR47791">
    <property type="entry name" value="MEIOTICALLY UP-REGULATED GENE 191 PROTEIN"/>
    <property type="match status" value="1"/>
</dbReference>
<dbReference type="GeneID" id="41982005"/>
<name>A0A8H8R777_9HELO</name>
<dbReference type="AlphaFoldDB" id="A0A8H8R777"/>
<keyword evidence="3" id="KW-1185">Reference proteome</keyword>
<protein>
    <recommendedName>
        <fullName evidence="4">Mannan endo-1,6-alpha-mannosidase DCW1</fullName>
    </recommendedName>
</protein>
<evidence type="ECO:0000313" key="2">
    <source>
        <dbReference type="EMBL" id="TVY29834.1"/>
    </source>
</evidence>
<dbReference type="Proteomes" id="UP000431533">
    <property type="component" value="Unassembled WGS sequence"/>
</dbReference>
<dbReference type="InterPro" id="IPR008928">
    <property type="entry name" value="6-hairpin_glycosidase_sf"/>
</dbReference>
<keyword evidence="1" id="KW-0732">Signal</keyword>
<dbReference type="GO" id="GO:0005975">
    <property type="term" value="P:carbohydrate metabolic process"/>
    <property type="evidence" value="ECO:0007669"/>
    <property type="project" value="InterPro"/>
</dbReference>
<dbReference type="Gene3D" id="1.50.10.20">
    <property type="match status" value="1"/>
</dbReference>
<feature type="chain" id="PRO_5034226471" description="Mannan endo-1,6-alpha-mannosidase DCW1" evidence="1">
    <location>
        <begin position="23"/>
        <end position="546"/>
    </location>
</feature>